<name>A0ABP0Z8X8_9ROSI</name>
<evidence type="ECO:0000313" key="1">
    <source>
        <dbReference type="EMBL" id="CAK9328136.1"/>
    </source>
</evidence>
<proteinExistence type="predicted"/>
<evidence type="ECO:0000313" key="2">
    <source>
        <dbReference type="Proteomes" id="UP001642487"/>
    </source>
</evidence>
<organism evidence="1 2">
    <name type="scientific">Citrullus colocynthis</name>
    <name type="common">colocynth</name>
    <dbReference type="NCBI Taxonomy" id="252529"/>
    <lineage>
        <taxon>Eukaryota</taxon>
        <taxon>Viridiplantae</taxon>
        <taxon>Streptophyta</taxon>
        <taxon>Embryophyta</taxon>
        <taxon>Tracheophyta</taxon>
        <taxon>Spermatophyta</taxon>
        <taxon>Magnoliopsida</taxon>
        <taxon>eudicotyledons</taxon>
        <taxon>Gunneridae</taxon>
        <taxon>Pentapetalae</taxon>
        <taxon>rosids</taxon>
        <taxon>fabids</taxon>
        <taxon>Cucurbitales</taxon>
        <taxon>Cucurbitaceae</taxon>
        <taxon>Benincaseae</taxon>
        <taxon>Citrullus</taxon>
    </lineage>
</organism>
<keyword evidence="2" id="KW-1185">Reference proteome</keyword>
<dbReference type="EMBL" id="OZ021742">
    <property type="protein sequence ID" value="CAK9328136.1"/>
    <property type="molecule type" value="Genomic_DNA"/>
</dbReference>
<accession>A0ABP0Z8X8</accession>
<gene>
    <name evidence="1" type="ORF">CITCOLO1_LOCUS20541</name>
</gene>
<dbReference type="Proteomes" id="UP001642487">
    <property type="component" value="Chromosome 8"/>
</dbReference>
<protein>
    <submittedName>
        <fullName evidence="1">Uncharacterized protein</fullName>
    </submittedName>
</protein>
<sequence>MAASVQHGSISISRKKPIRDEDIRLHPFHGCEYRDDKHGYASVFSFCRFVVVLETEMVTRKKRDGKAVMMVLGVKMVTLMECGCSH</sequence>
<reference evidence="1 2" key="1">
    <citation type="submission" date="2024-03" db="EMBL/GenBank/DDBJ databases">
        <authorList>
            <person name="Gkanogiannis A."/>
            <person name="Becerra Lopez-Lavalle L."/>
        </authorList>
    </citation>
    <scope>NUCLEOTIDE SEQUENCE [LARGE SCALE GENOMIC DNA]</scope>
</reference>